<proteinExistence type="predicted"/>
<sequence>MWCLASSSSKELRDIGWGIGEFEHASYKFQSSPIPRRIRLVIASRMVTI</sequence>
<dbReference type="Proteomes" id="UP000054248">
    <property type="component" value="Unassembled WGS sequence"/>
</dbReference>
<dbReference type="HOGENOM" id="CLU_3144034_0_0_1"/>
<dbReference type="EMBL" id="KN823074">
    <property type="protein sequence ID" value="KIO23860.1"/>
    <property type="molecule type" value="Genomic_DNA"/>
</dbReference>
<name>A0A0C3Q4J0_9AGAM</name>
<dbReference type="AlphaFoldDB" id="A0A0C3Q4J0"/>
<protein>
    <submittedName>
        <fullName evidence="1">Uncharacterized protein</fullName>
    </submittedName>
</protein>
<evidence type="ECO:0000313" key="1">
    <source>
        <dbReference type="EMBL" id="KIO23860.1"/>
    </source>
</evidence>
<reference evidence="1 2" key="1">
    <citation type="submission" date="2014-04" db="EMBL/GenBank/DDBJ databases">
        <authorList>
            <consortium name="DOE Joint Genome Institute"/>
            <person name="Kuo A."/>
            <person name="Girlanda M."/>
            <person name="Perotto S."/>
            <person name="Kohler A."/>
            <person name="Nagy L.G."/>
            <person name="Floudas D."/>
            <person name="Copeland A."/>
            <person name="Barry K.W."/>
            <person name="Cichocki N."/>
            <person name="Veneault-Fourrey C."/>
            <person name="LaButti K."/>
            <person name="Lindquist E.A."/>
            <person name="Lipzen A."/>
            <person name="Lundell T."/>
            <person name="Morin E."/>
            <person name="Murat C."/>
            <person name="Sun H."/>
            <person name="Tunlid A."/>
            <person name="Henrissat B."/>
            <person name="Grigoriev I.V."/>
            <person name="Hibbett D.S."/>
            <person name="Martin F."/>
            <person name="Nordberg H.P."/>
            <person name="Cantor M.N."/>
            <person name="Hua S.X."/>
        </authorList>
    </citation>
    <scope>NUCLEOTIDE SEQUENCE [LARGE SCALE GENOMIC DNA]</scope>
    <source>
        <strain evidence="1 2">MUT 4182</strain>
    </source>
</reference>
<organism evidence="1 2">
    <name type="scientific">Tulasnella calospora MUT 4182</name>
    <dbReference type="NCBI Taxonomy" id="1051891"/>
    <lineage>
        <taxon>Eukaryota</taxon>
        <taxon>Fungi</taxon>
        <taxon>Dikarya</taxon>
        <taxon>Basidiomycota</taxon>
        <taxon>Agaricomycotina</taxon>
        <taxon>Agaricomycetes</taxon>
        <taxon>Cantharellales</taxon>
        <taxon>Tulasnellaceae</taxon>
        <taxon>Tulasnella</taxon>
    </lineage>
</organism>
<gene>
    <name evidence="1" type="ORF">M407DRAFT_244656</name>
</gene>
<evidence type="ECO:0000313" key="2">
    <source>
        <dbReference type="Proteomes" id="UP000054248"/>
    </source>
</evidence>
<reference evidence="2" key="2">
    <citation type="submission" date="2015-01" db="EMBL/GenBank/DDBJ databases">
        <title>Evolutionary Origins and Diversification of the Mycorrhizal Mutualists.</title>
        <authorList>
            <consortium name="DOE Joint Genome Institute"/>
            <consortium name="Mycorrhizal Genomics Consortium"/>
            <person name="Kohler A."/>
            <person name="Kuo A."/>
            <person name="Nagy L.G."/>
            <person name="Floudas D."/>
            <person name="Copeland A."/>
            <person name="Barry K.W."/>
            <person name="Cichocki N."/>
            <person name="Veneault-Fourrey C."/>
            <person name="LaButti K."/>
            <person name="Lindquist E.A."/>
            <person name="Lipzen A."/>
            <person name="Lundell T."/>
            <person name="Morin E."/>
            <person name="Murat C."/>
            <person name="Riley R."/>
            <person name="Ohm R."/>
            <person name="Sun H."/>
            <person name="Tunlid A."/>
            <person name="Henrissat B."/>
            <person name="Grigoriev I.V."/>
            <person name="Hibbett D.S."/>
            <person name="Martin F."/>
        </authorList>
    </citation>
    <scope>NUCLEOTIDE SEQUENCE [LARGE SCALE GENOMIC DNA]</scope>
    <source>
        <strain evidence="2">MUT 4182</strain>
    </source>
</reference>
<accession>A0A0C3Q4J0</accession>
<keyword evidence="2" id="KW-1185">Reference proteome</keyword>